<evidence type="ECO:0000256" key="1">
    <source>
        <dbReference type="ARBA" id="ARBA00022729"/>
    </source>
</evidence>
<dbReference type="Gene3D" id="1.10.4030.10">
    <property type="entry name" value="Porin chaperone SurA, peptide-binding domain"/>
    <property type="match status" value="1"/>
</dbReference>
<keyword evidence="4 7" id="KW-0697">Rotamase</keyword>
<feature type="chain" id="PRO_5044947511" description="Chaperone SurA" evidence="7">
    <location>
        <begin position="21"/>
        <end position="433"/>
    </location>
</feature>
<dbReference type="InterPro" id="IPR015391">
    <property type="entry name" value="SurA_N"/>
</dbReference>
<dbReference type="GO" id="GO:0003755">
    <property type="term" value="F:peptidyl-prolyl cis-trans isomerase activity"/>
    <property type="evidence" value="ECO:0007669"/>
    <property type="project" value="UniProtKB-EC"/>
</dbReference>
<dbReference type="SUPFAM" id="SSF109998">
    <property type="entry name" value="Triger factor/SurA peptide-binding domain-like"/>
    <property type="match status" value="1"/>
</dbReference>
<keyword evidence="3 7" id="KW-0574">Periplasm</keyword>
<organism evidence="9 10">
    <name type="scientific">Legionella lytica</name>
    <dbReference type="NCBI Taxonomy" id="96232"/>
    <lineage>
        <taxon>Bacteria</taxon>
        <taxon>Pseudomonadati</taxon>
        <taxon>Pseudomonadota</taxon>
        <taxon>Gammaproteobacteria</taxon>
        <taxon>Legionellales</taxon>
        <taxon>Legionellaceae</taxon>
        <taxon>Legionella</taxon>
    </lineage>
</organism>
<feature type="domain" description="PpiC" evidence="8">
    <location>
        <begin position="285"/>
        <end position="384"/>
    </location>
</feature>
<feature type="domain" description="PpiC" evidence="8">
    <location>
        <begin position="172"/>
        <end position="273"/>
    </location>
</feature>
<evidence type="ECO:0000256" key="3">
    <source>
        <dbReference type="ARBA" id="ARBA00022764"/>
    </source>
</evidence>
<protein>
    <recommendedName>
        <fullName evidence="7">Chaperone SurA</fullName>
    </recommendedName>
    <alternativeName>
        <fullName evidence="7">Peptidyl-prolyl cis-trans isomerase SurA</fullName>
        <shortName evidence="7">PPIase SurA</shortName>
        <ecNumber evidence="7">5.2.1.8</ecNumber>
    </alternativeName>
    <alternativeName>
        <fullName evidence="7">Rotamase SurA</fullName>
    </alternativeName>
</protein>
<dbReference type="SUPFAM" id="SSF54534">
    <property type="entry name" value="FKBP-like"/>
    <property type="match status" value="2"/>
</dbReference>
<dbReference type="PANTHER" id="PTHR47637">
    <property type="entry name" value="CHAPERONE SURA"/>
    <property type="match status" value="1"/>
</dbReference>
<evidence type="ECO:0000259" key="8">
    <source>
        <dbReference type="PROSITE" id="PS50198"/>
    </source>
</evidence>
<keyword evidence="10" id="KW-1185">Reference proteome</keyword>
<comment type="caution">
    <text evidence="9">The sequence shown here is derived from an EMBL/GenBank/DDBJ whole genome shotgun (WGS) entry which is preliminary data.</text>
</comment>
<dbReference type="InterPro" id="IPR050280">
    <property type="entry name" value="OMP_Chaperone_SurA"/>
</dbReference>
<evidence type="ECO:0000256" key="6">
    <source>
        <dbReference type="ARBA" id="ARBA00023235"/>
    </source>
</evidence>
<evidence type="ECO:0000313" key="10">
    <source>
        <dbReference type="Proteomes" id="UP001615550"/>
    </source>
</evidence>
<dbReference type="PROSITE" id="PS50198">
    <property type="entry name" value="PPIC_PPIASE_2"/>
    <property type="match status" value="2"/>
</dbReference>
<name>A0ABW8DAM1_9GAMM</name>
<evidence type="ECO:0000256" key="7">
    <source>
        <dbReference type="HAMAP-Rule" id="MF_01183"/>
    </source>
</evidence>
<dbReference type="InterPro" id="IPR027304">
    <property type="entry name" value="Trigger_fact/SurA_dom_sf"/>
</dbReference>
<evidence type="ECO:0000256" key="5">
    <source>
        <dbReference type="ARBA" id="ARBA00023186"/>
    </source>
</evidence>
<dbReference type="InterPro" id="IPR046357">
    <property type="entry name" value="PPIase_dom_sf"/>
</dbReference>
<evidence type="ECO:0000256" key="2">
    <source>
        <dbReference type="ARBA" id="ARBA00022737"/>
    </source>
</evidence>
<feature type="signal peptide" evidence="7">
    <location>
        <begin position="1"/>
        <end position="20"/>
    </location>
</feature>
<proteinExistence type="inferred from homology"/>
<keyword evidence="5 7" id="KW-0143">Chaperone</keyword>
<dbReference type="Pfam" id="PF00639">
    <property type="entry name" value="Rotamase"/>
    <property type="match status" value="1"/>
</dbReference>
<dbReference type="RefSeq" id="WP_400188555.1">
    <property type="nucleotide sequence ID" value="NZ_JBGORX010000008.1"/>
</dbReference>
<dbReference type="EMBL" id="JBGORX010000008">
    <property type="protein sequence ID" value="MFJ1269743.1"/>
    <property type="molecule type" value="Genomic_DNA"/>
</dbReference>
<keyword evidence="6 7" id="KW-0413">Isomerase</keyword>
<comment type="function">
    <text evidence="7">Chaperone involved in the correct folding and assembly of outer membrane proteins. Recognizes specific patterns of aromatic residues and the orientation of their side chains, which are found more frequently in integral outer membrane proteins. May act in both early periplasmic and late outer membrane-associated steps of protein maturation.</text>
</comment>
<comment type="catalytic activity">
    <reaction evidence="7">
        <text>[protein]-peptidylproline (omega=180) = [protein]-peptidylproline (omega=0)</text>
        <dbReference type="Rhea" id="RHEA:16237"/>
        <dbReference type="Rhea" id="RHEA-COMP:10747"/>
        <dbReference type="Rhea" id="RHEA-COMP:10748"/>
        <dbReference type="ChEBI" id="CHEBI:83833"/>
        <dbReference type="ChEBI" id="CHEBI:83834"/>
        <dbReference type="EC" id="5.2.1.8"/>
    </reaction>
</comment>
<comment type="domain">
    <text evidence="7">The PPIase activity resides only in the second parvulin domain. The N-terminal region and the C-terminal tail are necessary and sufficient for the chaperone activity of SurA. The PPIase activity is dispensable for SurA to function as a chaperone. The N-terminal region and the C-terminal tail are also required for porin recognition.</text>
</comment>
<gene>
    <name evidence="7" type="primary">surA</name>
    <name evidence="9" type="ORF">ACD661_14355</name>
</gene>
<evidence type="ECO:0000313" key="9">
    <source>
        <dbReference type="EMBL" id="MFJ1269743.1"/>
    </source>
</evidence>
<keyword evidence="1 7" id="KW-0732">Signal</keyword>
<dbReference type="Proteomes" id="UP001615550">
    <property type="component" value="Unassembled WGS sequence"/>
</dbReference>
<sequence length="433" mass="48466" precursor="true">MCKKIALVCMLFAAVSTSQATQLLDKVVAVVNNGVITSSELDKQVSLTKKQLLAQRMQLPPDNVLRKQVLQHLIDVDLQMQMAKQNGLTVDDTELNQAIERIATANHATMQQLREELTRQGMGWNEYRESIRKEMLLSNLQQKAVGRDVRITNEQVEQFLKTEGDLPVDRTNFTYHLQNIVIPLSEKPSAAEVQKAQKTAERVLASIKKGADFSRLPFDSSMSSYSLEGSDLGERHIAELPELFAKEVINMKVGQVVGPLHAGNGLQLIKLVGLGGAAAKQQHVVTLTHARHILLKTDASMLPEDAKKQVNNIYQQLLAGKDFATMAKQYSLDTGSAVKGGDLGWISPGETVPEFEKAMNKLPLNQVSKPVKSQFGWHLIEVLARKQQDDSVAFKKQQIRQFLHQRKFAEAVHNWQQHIRRDAYINVVEKDLA</sequence>
<dbReference type="PANTHER" id="PTHR47637:SF1">
    <property type="entry name" value="CHAPERONE SURA"/>
    <property type="match status" value="1"/>
</dbReference>
<dbReference type="HAMAP" id="MF_01183">
    <property type="entry name" value="Chaperone_SurA"/>
    <property type="match status" value="1"/>
</dbReference>
<keyword evidence="2 7" id="KW-0677">Repeat</keyword>
<dbReference type="Pfam" id="PF13616">
    <property type="entry name" value="Rotamase_3"/>
    <property type="match status" value="1"/>
</dbReference>
<comment type="subcellular location">
    <subcellularLocation>
        <location evidence="7">Periplasm</location>
    </subcellularLocation>
    <text evidence="7">Is capable of associating with the outer membrane.</text>
</comment>
<dbReference type="Gene3D" id="3.10.50.40">
    <property type="match status" value="2"/>
</dbReference>
<dbReference type="InterPro" id="IPR000297">
    <property type="entry name" value="PPIase_PpiC"/>
</dbReference>
<reference evidence="9 10" key="1">
    <citation type="submission" date="2024-08" db="EMBL/GenBank/DDBJ databases">
        <title>Draft Genome Sequence of Legionella lytica strain DSB2004, Isolated From a Fire Sprinkler System.</title>
        <authorList>
            <person name="Everhart A.D."/>
            <person name="Kidane D.T."/>
            <person name="Farone A.L."/>
            <person name="Farone M.B."/>
        </authorList>
    </citation>
    <scope>NUCLEOTIDE SEQUENCE [LARGE SCALE GENOMIC DNA]</scope>
    <source>
        <strain evidence="9 10">DSB2004</strain>
    </source>
</reference>
<dbReference type="InterPro" id="IPR023034">
    <property type="entry name" value="PPIase_SurA"/>
</dbReference>
<accession>A0ABW8DAM1</accession>
<evidence type="ECO:0000256" key="4">
    <source>
        <dbReference type="ARBA" id="ARBA00023110"/>
    </source>
</evidence>
<dbReference type="EC" id="5.2.1.8" evidence="7"/>
<dbReference type="Pfam" id="PF09312">
    <property type="entry name" value="SurA_N"/>
    <property type="match status" value="1"/>
</dbReference>